<dbReference type="InterPro" id="IPR036514">
    <property type="entry name" value="SGNH_hydro_sf"/>
</dbReference>
<dbReference type="EMBL" id="VUNI01000011">
    <property type="protein sequence ID" value="MST74911.1"/>
    <property type="molecule type" value="Genomic_DNA"/>
</dbReference>
<dbReference type="SUPFAM" id="SSF52266">
    <property type="entry name" value="SGNH hydrolase"/>
    <property type="match status" value="1"/>
</dbReference>
<protein>
    <submittedName>
        <fullName evidence="2">Electron transporter RnfD</fullName>
    </submittedName>
</protein>
<organism evidence="2 3">
    <name type="scientific">Roseburia porci</name>
    <dbReference type="NCBI Taxonomy" id="2605790"/>
    <lineage>
        <taxon>Bacteria</taxon>
        <taxon>Bacillati</taxon>
        <taxon>Bacillota</taxon>
        <taxon>Clostridia</taxon>
        <taxon>Lachnospirales</taxon>
        <taxon>Lachnospiraceae</taxon>
        <taxon>Roseburia</taxon>
    </lineage>
</organism>
<name>A0A6L5YT86_9FIRM</name>
<reference evidence="2 3" key="1">
    <citation type="submission" date="2019-08" db="EMBL/GenBank/DDBJ databases">
        <title>In-depth cultivation of the pig gut microbiome towards novel bacterial diversity and tailored functional studies.</title>
        <authorList>
            <person name="Wylensek D."/>
            <person name="Hitch T.C.A."/>
            <person name="Clavel T."/>
        </authorList>
    </citation>
    <scope>NUCLEOTIDE SEQUENCE [LARGE SCALE GENOMIC DNA]</scope>
    <source>
        <strain evidence="2 3">MUC/MUC-530-WT-4D</strain>
    </source>
</reference>
<proteinExistence type="predicted"/>
<dbReference type="PANTHER" id="PTHR37834">
    <property type="entry name" value="GDSL-LIKE LIPASE/ACYLHYDROLASE DOMAIN PROTEIN (AFU_ORTHOLOGUE AFUA_2G00620)"/>
    <property type="match status" value="1"/>
</dbReference>
<dbReference type="Pfam" id="PF17996">
    <property type="entry name" value="CE2_N"/>
    <property type="match status" value="1"/>
</dbReference>
<evidence type="ECO:0000313" key="2">
    <source>
        <dbReference type="EMBL" id="MST74911.1"/>
    </source>
</evidence>
<keyword evidence="3" id="KW-1185">Reference proteome</keyword>
<comment type="caution">
    <text evidence="2">The sequence shown here is derived from an EMBL/GenBank/DDBJ whole genome shotgun (WGS) entry which is preliminary data.</text>
</comment>
<evidence type="ECO:0000313" key="3">
    <source>
        <dbReference type="Proteomes" id="UP000474024"/>
    </source>
</evidence>
<feature type="domain" description="Carbohydrate esterase 2 N-terminal" evidence="1">
    <location>
        <begin position="13"/>
        <end position="120"/>
    </location>
</feature>
<dbReference type="InterPro" id="IPR040794">
    <property type="entry name" value="CE2_N"/>
</dbReference>
<dbReference type="Proteomes" id="UP000474024">
    <property type="component" value="Unassembled WGS sequence"/>
</dbReference>
<dbReference type="AlphaFoldDB" id="A0A6L5YT86"/>
<dbReference type="Gene3D" id="2.60.120.260">
    <property type="entry name" value="Galactose-binding domain-like"/>
    <property type="match status" value="1"/>
</dbReference>
<dbReference type="InterPro" id="IPR052762">
    <property type="entry name" value="PCW_deacetylase/CE"/>
</dbReference>
<sequence length="350" mass="40305">MMYITPDHPMLQYSGRIDFEDKKAPVFIYAASYVKIRFHGTSVKAVISNNHAYWSNYLGVIVDGKQTKIALKEDEQLHTYILAEHLADEEHELILFKRQDICHMFTLYGLELDKNAIIMEPSPKPERRIEVFGDSVSCGEVSEAVQYVGKEDPEHNGEYSNSWYSYSWITARKLHAELHDTSQGGIALLDHTGWFVDPHFYGVESCYDKLEYNPEMGPVKPWNFADYTPHVVIVAIGQNDNHPEDYMAEDYDGAKAENWRVHYKAFVERLMGLYPKAQIILQTTLLQHDANWDRAIDEVCGQIQDPRVHHYMYKRNGAGTPGHLRIPEAEEMAEELTAYIESLGDGIWNE</sequence>
<dbReference type="Gene3D" id="3.40.50.1110">
    <property type="entry name" value="SGNH hydrolase"/>
    <property type="match status" value="1"/>
</dbReference>
<gene>
    <name evidence="2" type="ORF">FYJ75_07690</name>
</gene>
<dbReference type="PANTHER" id="PTHR37834:SF2">
    <property type="entry name" value="ESTERASE, SGNH HYDROLASE-TYPE"/>
    <property type="match status" value="1"/>
</dbReference>
<accession>A0A6L5YT86</accession>
<evidence type="ECO:0000259" key="1">
    <source>
        <dbReference type="Pfam" id="PF17996"/>
    </source>
</evidence>